<proteinExistence type="predicted"/>
<dbReference type="GO" id="GO:0016301">
    <property type="term" value="F:kinase activity"/>
    <property type="evidence" value="ECO:0007669"/>
    <property type="project" value="UniProtKB-KW"/>
</dbReference>
<accession>B7KEH2</accession>
<keyword evidence="1" id="KW-1133">Transmembrane helix</keyword>
<evidence type="ECO:0000313" key="2">
    <source>
        <dbReference type="EMBL" id="ACK73290.1"/>
    </source>
</evidence>
<dbReference type="KEGG" id="cyc:PCC7424_4936"/>
<dbReference type="AlphaFoldDB" id="B7KEH2"/>
<dbReference type="eggNOG" id="COG3861">
    <property type="taxonomic scope" value="Bacteria"/>
</dbReference>
<keyword evidence="2" id="KW-0808">Transferase</keyword>
<feature type="transmembrane region" description="Helical" evidence="1">
    <location>
        <begin position="95"/>
        <end position="116"/>
    </location>
</feature>
<dbReference type="STRING" id="65393.PCC7424_4936"/>
<keyword evidence="1" id="KW-0812">Transmembrane</keyword>
<dbReference type="Proteomes" id="UP000002384">
    <property type="component" value="Chromosome"/>
</dbReference>
<reference evidence="3" key="1">
    <citation type="journal article" date="2011" name="MBio">
        <title>Novel metabolic attributes of the genus Cyanothece, comprising a group of unicellular nitrogen-fixing Cyanobacteria.</title>
        <authorList>
            <person name="Bandyopadhyay A."/>
            <person name="Elvitigala T."/>
            <person name="Welsh E."/>
            <person name="Stockel J."/>
            <person name="Liberton M."/>
            <person name="Min H."/>
            <person name="Sherman L.A."/>
            <person name="Pakrasi H.B."/>
        </authorList>
    </citation>
    <scope>NUCLEOTIDE SEQUENCE [LARGE SCALE GENOMIC DNA]</scope>
    <source>
        <strain evidence="3">PCC 7424</strain>
    </source>
</reference>
<protein>
    <submittedName>
        <fullName evidence="2">Signal transduction histidine kinase (STHK), LytS</fullName>
    </submittedName>
</protein>
<name>B7KEH2_GLOC7</name>
<keyword evidence="2" id="KW-0418">Kinase</keyword>
<evidence type="ECO:0000313" key="3">
    <source>
        <dbReference type="Proteomes" id="UP000002384"/>
    </source>
</evidence>
<dbReference type="PANTHER" id="PTHR36109">
    <property type="entry name" value="MEMBRANE PROTEIN-RELATED"/>
    <property type="match status" value="1"/>
</dbReference>
<dbReference type="HOGENOM" id="CLU_083853_2_1_3"/>
<dbReference type="InterPro" id="IPR052948">
    <property type="entry name" value="Low_temp-induced_all0457"/>
</dbReference>
<gene>
    <name evidence="2" type="ordered locus">PCC7424_4936</name>
</gene>
<dbReference type="PANTHER" id="PTHR36109:SF2">
    <property type="entry name" value="MEMBRANE PROTEIN"/>
    <property type="match status" value="1"/>
</dbReference>
<keyword evidence="3" id="KW-1185">Reference proteome</keyword>
<evidence type="ECO:0000256" key="1">
    <source>
        <dbReference type="SAM" id="Phobius"/>
    </source>
</evidence>
<feature type="transmembrane region" description="Helical" evidence="1">
    <location>
        <begin position="54"/>
        <end position="75"/>
    </location>
</feature>
<dbReference type="EMBL" id="CP001291">
    <property type="protein sequence ID" value="ACK73290.1"/>
    <property type="molecule type" value="Genomic_DNA"/>
</dbReference>
<organism evidence="2 3">
    <name type="scientific">Gloeothece citriformis (strain PCC 7424)</name>
    <name type="common">Cyanothece sp. (strain PCC 7424)</name>
    <dbReference type="NCBI Taxonomy" id="65393"/>
    <lineage>
        <taxon>Bacteria</taxon>
        <taxon>Bacillati</taxon>
        <taxon>Cyanobacteriota</taxon>
        <taxon>Cyanophyceae</taxon>
        <taxon>Oscillatoriophycideae</taxon>
        <taxon>Chroococcales</taxon>
        <taxon>Aphanothecaceae</taxon>
        <taxon>Gloeothece</taxon>
        <taxon>Gloeothece citriformis</taxon>
    </lineage>
</organism>
<keyword evidence="1" id="KW-0472">Membrane</keyword>
<sequence>MAKQAIDELNNKGFTPDQIFLLTQDSNIPDQVKGTRITQKTVGHKGKEGATTGAVTGGLIGTFTGILVGLGAAAIPGVGPILLASAEATALVTTLAGTLIGTAAGAIVGVLAGLGIPKKQAKIYDEHLQKGNYLVVVQGTPEQVSYAETLMLSKGIQEWGVYDMPTSVDARRAITESEPMVVVVNRQQVI</sequence>